<dbReference type="Gene3D" id="3.40.50.2300">
    <property type="match status" value="2"/>
</dbReference>
<dbReference type="RefSeq" id="WP_274373402.1">
    <property type="nucleotide sequence ID" value="NZ_CP072943.1"/>
</dbReference>
<keyword evidence="2" id="KW-1185">Reference proteome</keyword>
<evidence type="ECO:0000313" key="2">
    <source>
        <dbReference type="Proteomes" id="UP000671879"/>
    </source>
</evidence>
<dbReference type="InterPro" id="IPR028082">
    <property type="entry name" value="Peripla_BP_I"/>
</dbReference>
<gene>
    <name evidence="1" type="ORF">KAR29_12900</name>
</gene>
<reference evidence="2" key="1">
    <citation type="submission" date="2021-04" db="EMBL/GenBank/DDBJ databases">
        <title>A novel Synergistetes isolate from a pyrite-forming mixed culture.</title>
        <authorList>
            <person name="Bunk B."/>
            <person name="Sproer C."/>
            <person name="Spring S."/>
            <person name="Pester M."/>
        </authorList>
    </citation>
    <scope>NUCLEOTIDE SEQUENCE [LARGE SCALE GENOMIC DNA]</scope>
    <source>
        <strain evidence="2">J.5.4.2-T.3.5.2</strain>
    </source>
</reference>
<dbReference type="EMBL" id="CP072943">
    <property type="protein sequence ID" value="QTX32187.1"/>
    <property type="molecule type" value="Genomic_DNA"/>
</dbReference>
<protein>
    <submittedName>
        <fullName evidence="1">ABC transporter substrate-binding protein</fullName>
    </submittedName>
</protein>
<dbReference type="Proteomes" id="UP000671879">
    <property type="component" value="Chromosome"/>
</dbReference>
<evidence type="ECO:0000313" key="1">
    <source>
        <dbReference type="EMBL" id="QTX32187.1"/>
    </source>
</evidence>
<proteinExistence type="predicted"/>
<organism evidence="1 2">
    <name type="scientific">Aminithiophilus ramosus</name>
    <dbReference type="NCBI Taxonomy" id="3029084"/>
    <lineage>
        <taxon>Bacteria</taxon>
        <taxon>Thermotogati</taxon>
        <taxon>Synergistota</taxon>
        <taxon>Synergistia</taxon>
        <taxon>Synergistales</taxon>
        <taxon>Aminithiophilaceae</taxon>
        <taxon>Aminithiophilus</taxon>
    </lineage>
</organism>
<accession>A0A9Q7EZG8</accession>
<sequence length="379" mass="41195">MRALSLVVVSVVLTVVVALGAQLLLRDIDRGIPVALIFEEEGSGASLGRRLQQTLLRIIDDAREQKIARYQPLVFSSVNLDEAVRQAVEAGAVAILGGGTSTFTGRLLLAAEKGHISCVSPRANSRRLALSGDRLFRVLASTGARRAGRFAREQGFHDFVVLADGNNYQYVDSFLPDFVETLGEAPLDVIRLERGLERAQIIHLLDHHPRMKGALLLLPDFFSALAVQLLRDFWPGLQIYVSDWGVSSRTSSLAGSPGDGVWGLSFFAPETEPHLEALSSRLKALYGERPPFELLGPAHAALAMVDQAVSVGGPLRGGVAAALSAMRHVDRWGWDFPLDEAGDGAQPLHLLELRQGRWRTFEIVPPLAFPEVSSDSFSP</sequence>
<dbReference type="SUPFAM" id="SSF53822">
    <property type="entry name" value="Periplasmic binding protein-like I"/>
    <property type="match status" value="1"/>
</dbReference>
<name>A0A9Q7EZG8_9BACT</name>
<dbReference type="AlphaFoldDB" id="A0A9Q7EZG8"/>
<dbReference type="KEGG" id="aram:KAR29_12900"/>